<organism evidence="3 4">
    <name type="scientific">Candidatus Thermochlorobacter aerophilus</name>
    <dbReference type="NCBI Taxonomy" id="1868324"/>
    <lineage>
        <taxon>Bacteria</taxon>
        <taxon>Pseudomonadati</taxon>
        <taxon>Chlorobiota</taxon>
        <taxon>Chlorobiia</taxon>
        <taxon>Chlorobiales</taxon>
        <taxon>Candidatus Thermochlorobacteriaceae</taxon>
        <taxon>Candidatus Thermochlorobacter</taxon>
    </lineage>
</organism>
<evidence type="ECO:0008006" key="5">
    <source>
        <dbReference type="Google" id="ProtNLM"/>
    </source>
</evidence>
<accession>A0A395M0P3</accession>
<dbReference type="Pfam" id="PF13174">
    <property type="entry name" value="TPR_6"/>
    <property type="match status" value="1"/>
</dbReference>
<dbReference type="Gene3D" id="1.25.40.10">
    <property type="entry name" value="Tetratricopeptide repeat domain"/>
    <property type="match status" value="2"/>
</dbReference>
<dbReference type="AlphaFoldDB" id="A0A395M0P3"/>
<protein>
    <recommendedName>
        <fullName evidence="5">Tetratricopeptide repeat protein</fullName>
    </recommendedName>
</protein>
<dbReference type="InterPro" id="IPR011990">
    <property type="entry name" value="TPR-like_helical_dom_sf"/>
</dbReference>
<evidence type="ECO:0000313" key="4">
    <source>
        <dbReference type="Proteomes" id="UP000266389"/>
    </source>
</evidence>
<dbReference type="PROSITE" id="PS50005">
    <property type="entry name" value="TPR"/>
    <property type="match status" value="1"/>
</dbReference>
<dbReference type="InterPro" id="IPR019734">
    <property type="entry name" value="TPR_rpt"/>
</dbReference>
<keyword evidence="2" id="KW-0175">Coiled coil</keyword>
<name>A0A395M0P3_9BACT</name>
<keyword evidence="1" id="KW-0802">TPR repeat</keyword>
<evidence type="ECO:0000313" key="3">
    <source>
        <dbReference type="EMBL" id="RFM24340.1"/>
    </source>
</evidence>
<proteinExistence type="predicted"/>
<evidence type="ECO:0000256" key="2">
    <source>
        <dbReference type="SAM" id="Coils"/>
    </source>
</evidence>
<feature type="non-terminal residue" evidence="3">
    <location>
        <position position="1"/>
    </location>
</feature>
<sequence>TFAKEQKQEIDSAAVINSQQIALSTSRLIPRDVMRAKTGNLETDNIFSSFTTRQIQLILREYEKKLEKTRERKQKITQTSLNVAEQFLKVFPDSKVADEIAIRYADLYYEKVTEEYYAKRAPYDSAFALFQNSEEYKNYLKQVDAWLAGGMDENTKPKLPDSAPVPPDPKLDEVIALYDRIINDMPQSPYVADALYGKAFILGERYSDYSALRTYQYERNMPNAKRWERKEVEDRRREAISVLGQIIRRFPDSRYVVDAYMLTGEYYFNSRRNQPKSTRDAIPYYQKAIDLIAKKGERSEYFNQALYKLGWSYYRLAEYPQAIVYFTQLVDEIEKAEEIFEGGNAT</sequence>
<reference evidence="3 4" key="1">
    <citation type="journal article" date="2011" name="ISME J.">
        <title>Community ecology of hot spring cyanobacterial mats: predominant populations and their functional potential.</title>
        <authorList>
            <person name="Klatt C.G."/>
            <person name="Wood J.M."/>
            <person name="Rusch D.B."/>
            <person name="Bateson M.M."/>
            <person name="Hamamura N."/>
            <person name="Heidelberg J.F."/>
            <person name="Grossman A.R."/>
            <person name="Bhaya D."/>
            <person name="Cohan F.M."/>
            <person name="Kuhl M."/>
            <person name="Bryant D.A."/>
            <person name="Ward D.M."/>
        </authorList>
    </citation>
    <scope>NUCLEOTIDE SEQUENCE [LARGE SCALE GENOMIC DNA]</scope>
    <source>
        <strain evidence="3">OS</strain>
    </source>
</reference>
<feature type="coiled-coil region" evidence="2">
    <location>
        <begin position="52"/>
        <end position="79"/>
    </location>
</feature>
<dbReference type="Proteomes" id="UP000266389">
    <property type="component" value="Unassembled WGS sequence"/>
</dbReference>
<gene>
    <name evidence="3" type="ORF">D0433_06350</name>
</gene>
<dbReference type="EMBL" id="PHFL01000040">
    <property type="protein sequence ID" value="RFM24340.1"/>
    <property type="molecule type" value="Genomic_DNA"/>
</dbReference>
<comment type="caution">
    <text evidence="3">The sequence shown here is derived from an EMBL/GenBank/DDBJ whole genome shotgun (WGS) entry which is preliminary data.</text>
</comment>
<feature type="repeat" description="TPR" evidence="1">
    <location>
        <begin position="303"/>
        <end position="336"/>
    </location>
</feature>
<evidence type="ECO:0000256" key="1">
    <source>
        <dbReference type="PROSITE-ProRule" id="PRU00339"/>
    </source>
</evidence>
<dbReference type="SUPFAM" id="SSF48452">
    <property type="entry name" value="TPR-like"/>
    <property type="match status" value="1"/>
</dbReference>